<keyword evidence="4" id="KW-1185">Reference proteome</keyword>
<name>A0A2V2YY51_9BACL</name>
<dbReference type="InterPro" id="IPR050249">
    <property type="entry name" value="Pseudomonas-type_ThrB"/>
</dbReference>
<comment type="caution">
    <text evidence="3">The sequence shown here is derived from an EMBL/GenBank/DDBJ whole genome shotgun (WGS) entry which is preliminary data.</text>
</comment>
<keyword evidence="3" id="KW-0418">Kinase</keyword>
<evidence type="ECO:0000259" key="2">
    <source>
        <dbReference type="Pfam" id="PF01636"/>
    </source>
</evidence>
<dbReference type="OrthoDB" id="2664740at2"/>
<dbReference type="AlphaFoldDB" id="A0A2V2YY51"/>
<reference evidence="3 4" key="1">
    <citation type="submission" date="2018-05" db="EMBL/GenBank/DDBJ databases">
        <title>Genomic Encyclopedia of Type Strains, Phase III (KMG-III): the genomes of soil and plant-associated and newly described type strains.</title>
        <authorList>
            <person name="Whitman W."/>
        </authorList>
    </citation>
    <scope>NUCLEOTIDE SEQUENCE [LARGE SCALE GENOMIC DNA]</scope>
    <source>
        <strain evidence="3 4">CECT 5696</strain>
    </source>
</reference>
<sequence>MTDTIDTIIEHYFPLDHVSTEPVPFGLTNTTRFVTVQDRKYVVRHYNRYTKSQDSLSLEMKVTSFLNELPLAFEIPAFLPTRNGEGYVILSDGTLGALVTYIEGAAPPLSTLADANALGQVVGEVSVRLREFGELKDCHPYTGIPFTDFYRLHPLATREAAAAFWETPPFPITDEQRRIYEESLASVEANRDALSALPRQVVHHDLLVFNLLAVEQRITGVLDFDFLAEDIRFLEFAISLNHVLHMSGGSLEMAQAFIEGYALYGGCTYEEMQQLRTLTRLYHIAVLHIYIGQNRSGKDNAAAFAYIANQLIERDNWLQCHEDQLKTLLEPLLRAVK</sequence>
<dbReference type="PANTHER" id="PTHR21064">
    <property type="entry name" value="AMINOGLYCOSIDE PHOSPHOTRANSFERASE DOMAIN-CONTAINING PROTEIN-RELATED"/>
    <property type="match status" value="1"/>
</dbReference>
<keyword evidence="3" id="KW-0808">Transferase</keyword>
<dbReference type="InterPro" id="IPR002575">
    <property type="entry name" value="Aminoglycoside_PTrfase"/>
</dbReference>
<dbReference type="RefSeq" id="WP_110045853.1">
    <property type="nucleotide sequence ID" value="NZ_CP054613.1"/>
</dbReference>
<gene>
    <name evidence="3" type="ORF">DFQ01_12068</name>
</gene>
<dbReference type="Proteomes" id="UP000246635">
    <property type="component" value="Unassembled WGS sequence"/>
</dbReference>
<protein>
    <submittedName>
        <fullName evidence="3">Ser/Thr protein kinase RdoA (MazF antagonist)</fullName>
    </submittedName>
</protein>
<dbReference type="EMBL" id="QGTQ01000020">
    <property type="protein sequence ID" value="PWV97881.1"/>
    <property type="molecule type" value="Genomic_DNA"/>
</dbReference>
<evidence type="ECO:0000256" key="1">
    <source>
        <dbReference type="ARBA" id="ARBA00038240"/>
    </source>
</evidence>
<dbReference type="InterPro" id="IPR011009">
    <property type="entry name" value="Kinase-like_dom_sf"/>
</dbReference>
<evidence type="ECO:0000313" key="3">
    <source>
        <dbReference type="EMBL" id="PWV97881.1"/>
    </source>
</evidence>
<dbReference type="Gene3D" id="3.90.1200.10">
    <property type="match status" value="1"/>
</dbReference>
<dbReference type="PANTHER" id="PTHR21064:SF6">
    <property type="entry name" value="AMINOGLYCOSIDE PHOSPHOTRANSFERASE DOMAIN-CONTAINING PROTEIN"/>
    <property type="match status" value="1"/>
</dbReference>
<accession>A0A2V2YY51</accession>
<dbReference type="Gene3D" id="3.30.200.20">
    <property type="entry name" value="Phosphorylase Kinase, domain 1"/>
    <property type="match status" value="1"/>
</dbReference>
<dbReference type="Pfam" id="PF01636">
    <property type="entry name" value="APH"/>
    <property type="match status" value="1"/>
</dbReference>
<evidence type="ECO:0000313" key="4">
    <source>
        <dbReference type="Proteomes" id="UP000246635"/>
    </source>
</evidence>
<proteinExistence type="inferred from homology"/>
<comment type="similarity">
    <text evidence="1">Belongs to the pseudomonas-type ThrB family.</text>
</comment>
<dbReference type="SUPFAM" id="SSF56112">
    <property type="entry name" value="Protein kinase-like (PK-like)"/>
    <property type="match status" value="1"/>
</dbReference>
<dbReference type="GO" id="GO:0019202">
    <property type="term" value="F:amino acid kinase activity"/>
    <property type="evidence" value="ECO:0007669"/>
    <property type="project" value="TreeGrafter"/>
</dbReference>
<feature type="domain" description="Aminoglycoside phosphotransferase" evidence="2">
    <location>
        <begin position="21"/>
        <end position="262"/>
    </location>
</feature>
<organism evidence="3 4">
    <name type="scientific">Paenibacillus cellulosilyticus</name>
    <dbReference type="NCBI Taxonomy" id="375489"/>
    <lineage>
        <taxon>Bacteria</taxon>
        <taxon>Bacillati</taxon>
        <taxon>Bacillota</taxon>
        <taxon>Bacilli</taxon>
        <taxon>Bacillales</taxon>
        <taxon>Paenibacillaceae</taxon>
        <taxon>Paenibacillus</taxon>
    </lineage>
</organism>